<keyword evidence="4" id="KW-1185">Reference proteome</keyword>
<dbReference type="Proteomes" id="UP000612349">
    <property type="component" value="Unassembled WGS sequence"/>
</dbReference>
<evidence type="ECO:0000313" key="3">
    <source>
        <dbReference type="EMBL" id="GGD78981.1"/>
    </source>
</evidence>
<dbReference type="InterPro" id="IPR036291">
    <property type="entry name" value="NAD(P)-bd_dom_sf"/>
</dbReference>
<organism evidence="3 4">
    <name type="scientific">Croceicoccus mobilis</name>
    <dbReference type="NCBI Taxonomy" id="1703339"/>
    <lineage>
        <taxon>Bacteria</taxon>
        <taxon>Pseudomonadati</taxon>
        <taxon>Pseudomonadota</taxon>
        <taxon>Alphaproteobacteria</taxon>
        <taxon>Sphingomonadales</taxon>
        <taxon>Erythrobacteraceae</taxon>
        <taxon>Croceicoccus</taxon>
    </lineage>
</organism>
<dbReference type="CDD" id="cd05233">
    <property type="entry name" value="SDR_c"/>
    <property type="match status" value="1"/>
</dbReference>
<proteinExistence type="inferred from homology"/>
<gene>
    <name evidence="3" type="primary">fabG</name>
    <name evidence="3" type="ORF">GCM10010990_31090</name>
</gene>
<comment type="similarity">
    <text evidence="1">Belongs to the short-chain dehydrogenases/reductases (SDR) family.</text>
</comment>
<dbReference type="Gene3D" id="3.40.50.720">
    <property type="entry name" value="NAD(P)-binding Rossmann-like Domain"/>
    <property type="match status" value="1"/>
</dbReference>
<dbReference type="SUPFAM" id="SSF51735">
    <property type="entry name" value="NAD(P)-binding Rossmann-fold domains"/>
    <property type="match status" value="1"/>
</dbReference>
<dbReference type="Pfam" id="PF13561">
    <property type="entry name" value="adh_short_C2"/>
    <property type="match status" value="1"/>
</dbReference>
<protein>
    <submittedName>
        <fullName evidence="3">Beta-ketoacyl-ACP reductase</fullName>
    </submittedName>
</protein>
<name>A0A916Z7I5_9SPHN</name>
<accession>A0A916Z7I5</accession>
<evidence type="ECO:0000256" key="1">
    <source>
        <dbReference type="ARBA" id="ARBA00006484"/>
    </source>
</evidence>
<dbReference type="GO" id="GO:0016491">
    <property type="term" value="F:oxidoreductase activity"/>
    <property type="evidence" value="ECO:0007669"/>
    <property type="project" value="UniProtKB-KW"/>
</dbReference>
<dbReference type="EMBL" id="BMIP01000008">
    <property type="protein sequence ID" value="GGD78981.1"/>
    <property type="molecule type" value="Genomic_DNA"/>
</dbReference>
<reference evidence="3" key="2">
    <citation type="submission" date="2020-09" db="EMBL/GenBank/DDBJ databases">
        <authorList>
            <person name="Sun Q."/>
            <person name="Zhou Y."/>
        </authorList>
    </citation>
    <scope>NUCLEOTIDE SEQUENCE</scope>
    <source>
        <strain evidence="3">CGMCC 1.15360</strain>
    </source>
</reference>
<dbReference type="FunFam" id="3.40.50.720:FF:000084">
    <property type="entry name" value="Short-chain dehydrogenase reductase"/>
    <property type="match status" value="1"/>
</dbReference>
<reference evidence="3" key="1">
    <citation type="journal article" date="2014" name="Int. J. Syst. Evol. Microbiol.">
        <title>Complete genome sequence of Corynebacterium casei LMG S-19264T (=DSM 44701T), isolated from a smear-ripened cheese.</title>
        <authorList>
            <consortium name="US DOE Joint Genome Institute (JGI-PGF)"/>
            <person name="Walter F."/>
            <person name="Albersmeier A."/>
            <person name="Kalinowski J."/>
            <person name="Ruckert C."/>
        </authorList>
    </citation>
    <scope>NUCLEOTIDE SEQUENCE</scope>
    <source>
        <strain evidence="3">CGMCC 1.15360</strain>
    </source>
</reference>
<sequence>MGEPIMARLAGKRALILGASSAGNMGQVMARRFFAEGAQLTVAGRKREVLDRFAEETGAHAVTCDITSEDSVNALVADAAGAMGGIDIAVNATGWGLLTPFLDNTREQLERMSALQLVGPFQFYQALVRVMARSMGGNGGSIIQISSATAKIMLWNHAAYMGTKAATDHIIRCVANEFGQDGIRANSISPGLTETPMTEEAGEVPGLLESFIPGYPLGRYGTSDDIAAAAVFLASDECFMTGENLQVNGGLCLRGNPTPAEMEASIAAATEGK</sequence>
<dbReference type="AlphaFoldDB" id="A0A916Z7I5"/>
<dbReference type="PANTHER" id="PTHR24321">
    <property type="entry name" value="DEHYDROGENASES, SHORT CHAIN"/>
    <property type="match status" value="1"/>
</dbReference>
<evidence type="ECO:0000256" key="2">
    <source>
        <dbReference type="ARBA" id="ARBA00023002"/>
    </source>
</evidence>
<dbReference type="PRINTS" id="PR00081">
    <property type="entry name" value="GDHRDH"/>
</dbReference>
<evidence type="ECO:0000313" key="4">
    <source>
        <dbReference type="Proteomes" id="UP000612349"/>
    </source>
</evidence>
<comment type="caution">
    <text evidence="3">The sequence shown here is derived from an EMBL/GenBank/DDBJ whole genome shotgun (WGS) entry which is preliminary data.</text>
</comment>
<dbReference type="InterPro" id="IPR002347">
    <property type="entry name" value="SDR_fam"/>
</dbReference>
<dbReference type="PANTHER" id="PTHR24321:SF15">
    <property type="entry name" value="OXIDOREDUCTASE UCPA"/>
    <property type="match status" value="1"/>
</dbReference>
<keyword evidence="2" id="KW-0560">Oxidoreductase</keyword>